<dbReference type="Gene3D" id="3.40.50.880">
    <property type="match status" value="1"/>
</dbReference>
<protein>
    <submittedName>
        <fullName evidence="2">GMP synthase-like glutamine amidotransferase</fullName>
    </submittedName>
</protein>
<gene>
    <name evidence="2" type="ORF">C8D89_10820</name>
</gene>
<dbReference type="SUPFAM" id="SSF52317">
    <property type="entry name" value="Class I glutamine amidotransferase-like"/>
    <property type="match status" value="1"/>
</dbReference>
<accession>A0A2U1F8D6</accession>
<dbReference type="PROSITE" id="PS51273">
    <property type="entry name" value="GATASE_TYPE_1"/>
    <property type="match status" value="1"/>
</dbReference>
<dbReference type="PANTHER" id="PTHR42695:SF5">
    <property type="entry name" value="GLUTAMINE AMIDOTRANSFERASE YLR126C-RELATED"/>
    <property type="match status" value="1"/>
</dbReference>
<dbReference type="CDD" id="cd01741">
    <property type="entry name" value="GATase1_1"/>
    <property type="match status" value="1"/>
</dbReference>
<dbReference type="GO" id="GO:0005829">
    <property type="term" value="C:cytosol"/>
    <property type="evidence" value="ECO:0007669"/>
    <property type="project" value="TreeGrafter"/>
</dbReference>
<dbReference type="Proteomes" id="UP000245639">
    <property type="component" value="Unassembled WGS sequence"/>
</dbReference>
<proteinExistence type="predicted"/>
<evidence type="ECO:0000313" key="3">
    <source>
        <dbReference type="Proteomes" id="UP000245639"/>
    </source>
</evidence>
<evidence type="ECO:0000313" key="2">
    <source>
        <dbReference type="EMBL" id="PVZ08428.1"/>
    </source>
</evidence>
<dbReference type="Pfam" id="PF00117">
    <property type="entry name" value="GATase"/>
    <property type="match status" value="1"/>
</dbReference>
<feature type="domain" description="Glutamine amidotransferase" evidence="1">
    <location>
        <begin position="76"/>
        <end position="185"/>
    </location>
</feature>
<dbReference type="PANTHER" id="PTHR42695">
    <property type="entry name" value="GLUTAMINE AMIDOTRANSFERASE YLR126C-RELATED"/>
    <property type="match status" value="1"/>
</dbReference>
<dbReference type="EMBL" id="QEKW01000008">
    <property type="protein sequence ID" value="PVZ08428.1"/>
    <property type="molecule type" value="Genomic_DNA"/>
</dbReference>
<dbReference type="PRINTS" id="PR00096">
    <property type="entry name" value="GATASE"/>
</dbReference>
<dbReference type="AlphaFoldDB" id="A0A2U1F8D6"/>
<organism evidence="2 3">
    <name type="scientific">Actinomycetospora cinnamomea</name>
    <dbReference type="NCBI Taxonomy" id="663609"/>
    <lineage>
        <taxon>Bacteria</taxon>
        <taxon>Bacillati</taxon>
        <taxon>Actinomycetota</taxon>
        <taxon>Actinomycetes</taxon>
        <taxon>Pseudonocardiales</taxon>
        <taxon>Pseudonocardiaceae</taxon>
        <taxon>Actinomycetospora</taxon>
    </lineage>
</organism>
<dbReference type="InterPro" id="IPR029062">
    <property type="entry name" value="Class_I_gatase-like"/>
</dbReference>
<keyword evidence="3" id="KW-1185">Reference proteome</keyword>
<sequence>MEAPTLLVIGHETDPDVVPVQAGTLTSWAAERDVRVVPVAMRGTGSTGPLPDPAAVDAIAVLGSVQGAWDDAVPWLGAEIAYLRTAIAAGIPVLGICFGGQLLARVLGGRAEPASERRENGWQEVTTHAPEVVVPGPWMEFHFDTFTPPASSEVLAVSERCTQAFRQGAHLGVQFHPEITPAEFDLWVDRWTGTPLEERLPDLGIDPVALRAETVARAEESRAASRVLFDAFAARAGLRSESAA</sequence>
<dbReference type="GO" id="GO:0016740">
    <property type="term" value="F:transferase activity"/>
    <property type="evidence" value="ECO:0007669"/>
    <property type="project" value="UniProtKB-KW"/>
</dbReference>
<name>A0A2U1F8D6_9PSEU</name>
<dbReference type="RefSeq" id="WP_165825742.1">
    <property type="nucleotide sequence ID" value="NZ_QEKW01000008.1"/>
</dbReference>
<keyword evidence="2" id="KW-0808">Transferase</keyword>
<reference evidence="2 3" key="1">
    <citation type="submission" date="2018-04" db="EMBL/GenBank/DDBJ databases">
        <title>Genomic Encyclopedia of Type Strains, Phase IV (KMG-IV): sequencing the most valuable type-strain genomes for metagenomic binning, comparative biology and taxonomic classification.</title>
        <authorList>
            <person name="Goeker M."/>
        </authorList>
    </citation>
    <scope>NUCLEOTIDE SEQUENCE [LARGE SCALE GENOMIC DNA]</scope>
    <source>
        <strain evidence="2 3">DSM 45771</strain>
    </source>
</reference>
<comment type="caution">
    <text evidence="2">The sequence shown here is derived from an EMBL/GenBank/DDBJ whole genome shotgun (WGS) entry which is preliminary data.</text>
</comment>
<keyword evidence="2" id="KW-0315">Glutamine amidotransferase</keyword>
<dbReference type="InterPro" id="IPR044992">
    <property type="entry name" value="ChyE-like"/>
</dbReference>
<dbReference type="InterPro" id="IPR017926">
    <property type="entry name" value="GATASE"/>
</dbReference>
<evidence type="ECO:0000259" key="1">
    <source>
        <dbReference type="Pfam" id="PF00117"/>
    </source>
</evidence>